<dbReference type="Gramene" id="Pp3c13_19890V3.1">
    <property type="protein sequence ID" value="Pp3c13_19890V3.1"/>
    <property type="gene ID" value="Pp3c13_19890"/>
</dbReference>
<dbReference type="Gene3D" id="3.30.200.20">
    <property type="entry name" value="Phosphorylase Kinase, domain 1"/>
    <property type="match status" value="1"/>
</dbReference>
<organism evidence="2">
    <name type="scientific">Physcomitrium patens</name>
    <name type="common">Spreading-leaved earth moss</name>
    <name type="synonym">Physcomitrella patens</name>
    <dbReference type="NCBI Taxonomy" id="3218"/>
    <lineage>
        <taxon>Eukaryota</taxon>
        <taxon>Viridiplantae</taxon>
        <taxon>Streptophyta</taxon>
        <taxon>Embryophyta</taxon>
        <taxon>Bryophyta</taxon>
        <taxon>Bryophytina</taxon>
        <taxon>Bryopsida</taxon>
        <taxon>Funariidae</taxon>
        <taxon>Funariales</taxon>
        <taxon>Funariaceae</taxon>
        <taxon>Physcomitrium</taxon>
    </lineage>
</organism>
<dbReference type="PROSITE" id="PS50011">
    <property type="entry name" value="PROTEIN_KINASE_DOM"/>
    <property type="match status" value="1"/>
</dbReference>
<proteinExistence type="predicted"/>
<dbReference type="PANTHER" id="PTHR44329:SF260">
    <property type="entry name" value="PROTEIN KINASE DOMAIN-CONTAINING PROTEIN"/>
    <property type="match status" value="1"/>
</dbReference>
<evidence type="ECO:0000259" key="1">
    <source>
        <dbReference type="PROSITE" id="PS50011"/>
    </source>
</evidence>
<accession>A0A2K1JMI5</accession>
<keyword evidence="4" id="KW-1185">Reference proteome</keyword>
<evidence type="ECO:0000313" key="3">
    <source>
        <dbReference type="EnsemblPlants" id="Pp3c13_19890V3.1"/>
    </source>
</evidence>
<dbReference type="Pfam" id="PF07714">
    <property type="entry name" value="PK_Tyr_Ser-Thr"/>
    <property type="match status" value="1"/>
</dbReference>
<dbReference type="EMBL" id="ABEU02000013">
    <property type="protein sequence ID" value="PNR42765.1"/>
    <property type="molecule type" value="Genomic_DNA"/>
</dbReference>
<dbReference type="PaxDb" id="3218-PP1S223_84V6.1"/>
<dbReference type="InterPro" id="IPR011009">
    <property type="entry name" value="Kinase-like_dom_sf"/>
</dbReference>
<reference evidence="3" key="3">
    <citation type="submission" date="2020-12" db="UniProtKB">
        <authorList>
            <consortium name="EnsemblPlants"/>
        </authorList>
    </citation>
    <scope>IDENTIFICATION</scope>
</reference>
<protein>
    <recommendedName>
        <fullName evidence="1">Protein kinase domain-containing protein</fullName>
    </recommendedName>
</protein>
<evidence type="ECO:0000313" key="2">
    <source>
        <dbReference type="EMBL" id="PNR42765.1"/>
    </source>
</evidence>
<feature type="domain" description="Protein kinase" evidence="1">
    <location>
        <begin position="4"/>
        <end position="217"/>
    </location>
</feature>
<dbReference type="InterPro" id="IPR051681">
    <property type="entry name" value="Ser/Thr_Kinases-Pseudokinases"/>
</dbReference>
<dbReference type="InParanoid" id="A0A2K1JMI5"/>
<dbReference type="SUPFAM" id="SSF56112">
    <property type="entry name" value="Protein kinase-like (PK-like)"/>
    <property type="match status" value="1"/>
</dbReference>
<dbReference type="GO" id="GO:0007165">
    <property type="term" value="P:signal transduction"/>
    <property type="evidence" value="ECO:0000318"/>
    <property type="project" value="GO_Central"/>
</dbReference>
<dbReference type="GO" id="GO:0005524">
    <property type="term" value="F:ATP binding"/>
    <property type="evidence" value="ECO:0007669"/>
    <property type="project" value="InterPro"/>
</dbReference>
<dbReference type="GO" id="GO:0004674">
    <property type="term" value="F:protein serine/threonine kinase activity"/>
    <property type="evidence" value="ECO:0000318"/>
    <property type="project" value="GO_Central"/>
</dbReference>
<dbReference type="Gene3D" id="1.10.510.10">
    <property type="entry name" value="Transferase(Phosphotransferase) domain 1"/>
    <property type="match status" value="1"/>
</dbReference>
<name>A0A2K1JMI5_PHYPA</name>
<gene>
    <name evidence="2" type="ORF">PHYPA_017595</name>
</gene>
<dbReference type="InterPro" id="IPR001245">
    <property type="entry name" value="Ser-Thr/Tyr_kinase_cat_dom"/>
</dbReference>
<reference evidence="2 4" key="1">
    <citation type="journal article" date="2008" name="Science">
        <title>The Physcomitrella genome reveals evolutionary insights into the conquest of land by plants.</title>
        <authorList>
            <person name="Rensing S."/>
            <person name="Lang D."/>
            <person name="Zimmer A."/>
            <person name="Terry A."/>
            <person name="Salamov A."/>
            <person name="Shapiro H."/>
            <person name="Nishiyama T."/>
            <person name="Perroud P.-F."/>
            <person name="Lindquist E."/>
            <person name="Kamisugi Y."/>
            <person name="Tanahashi T."/>
            <person name="Sakakibara K."/>
            <person name="Fujita T."/>
            <person name="Oishi K."/>
            <person name="Shin-I T."/>
            <person name="Kuroki Y."/>
            <person name="Toyoda A."/>
            <person name="Suzuki Y."/>
            <person name="Hashimoto A."/>
            <person name="Yamaguchi K."/>
            <person name="Sugano A."/>
            <person name="Kohara Y."/>
            <person name="Fujiyama A."/>
            <person name="Anterola A."/>
            <person name="Aoki S."/>
            <person name="Ashton N."/>
            <person name="Barbazuk W.B."/>
            <person name="Barker E."/>
            <person name="Bennetzen J."/>
            <person name="Bezanilla M."/>
            <person name="Blankenship R."/>
            <person name="Cho S.H."/>
            <person name="Dutcher S."/>
            <person name="Estelle M."/>
            <person name="Fawcett J.A."/>
            <person name="Gundlach H."/>
            <person name="Hanada K."/>
            <person name="Heyl A."/>
            <person name="Hicks K.A."/>
            <person name="Hugh J."/>
            <person name="Lohr M."/>
            <person name="Mayer K."/>
            <person name="Melkozernov A."/>
            <person name="Murata T."/>
            <person name="Nelson D."/>
            <person name="Pils B."/>
            <person name="Prigge M."/>
            <person name="Reiss B."/>
            <person name="Renner T."/>
            <person name="Rombauts S."/>
            <person name="Rushton P."/>
            <person name="Sanderfoot A."/>
            <person name="Schween G."/>
            <person name="Shiu S.-H."/>
            <person name="Stueber K."/>
            <person name="Theodoulou F.L."/>
            <person name="Tu H."/>
            <person name="Van de Peer Y."/>
            <person name="Verrier P.J."/>
            <person name="Waters E."/>
            <person name="Wood A."/>
            <person name="Yang L."/>
            <person name="Cove D."/>
            <person name="Cuming A."/>
            <person name="Hasebe M."/>
            <person name="Lucas S."/>
            <person name="Mishler D.B."/>
            <person name="Reski R."/>
            <person name="Grigoriev I."/>
            <person name="Quatrano R.S."/>
            <person name="Boore J.L."/>
        </authorList>
    </citation>
    <scope>NUCLEOTIDE SEQUENCE [LARGE SCALE GENOMIC DNA]</scope>
    <source>
        <strain evidence="3 4">cv. Gransden 2004</strain>
    </source>
</reference>
<evidence type="ECO:0000313" key="4">
    <source>
        <dbReference type="Proteomes" id="UP000006727"/>
    </source>
</evidence>
<dbReference type="EnsemblPlants" id="Pp3c13_19890V3.1">
    <property type="protein sequence ID" value="Pp3c13_19890V3.1"/>
    <property type="gene ID" value="Pp3c13_19890"/>
</dbReference>
<reference evidence="2 4" key="2">
    <citation type="journal article" date="2018" name="Plant J.">
        <title>The Physcomitrella patens chromosome-scale assembly reveals moss genome structure and evolution.</title>
        <authorList>
            <person name="Lang D."/>
            <person name="Ullrich K.K."/>
            <person name="Murat F."/>
            <person name="Fuchs J."/>
            <person name="Jenkins J."/>
            <person name="Haas F.B."/>
            <person name="Piednoel M."/>
            <person name="Gundlach H."/>
            <person name="Van Bel M."/>
            <person name="Meyberg R."/>
            <person name="Vives C."/>
            <person name="Morata J."/>
            <person name="Symeonidi A."/>
            <person name="Hiss M."/>
            <person name="Muchero W."/>
            <person name="Kamisugi Y."/>
            <person name="Saleh O."/>
            <person name="Blanc G."/>
            <person name="Decker E.L."/>
            <person name="van Gessel N."/>
            <person name="Grimwood J."/>
            <person name="Hayes R.D."/>
            <person name="Graham S.W."/>
            <person name="Gunter L.E."/>
            <person name="McDaniel S.F."/>
            <person name="Hoernstein S.N.W."/>
            <person name="Larsson A."/>
            <person name="Li F.W."/>
            <person name="Perroud P.F."/>
            <person name="Phillips J."/>
            <person name="Ranjan P."/>
            <person name="Rokshar D.S."/>
            <person name="Rothfels C.J."/>
            <person name="Schneider L."/>
            <person name="Shu S."/>
            <person name="Stevenson D.W."/>
            <person name="Thummler F."/>
            <person name="Tillich M."/>
            <person name="Villarreal Aguilar J.C."/>
            <person name="Widiez T."/>
            <person name="Wong G.K."/>
            <person name="Wymore A."/>
            <person name="Zhang Y."/>
            <person name="Zimmer A.D."/>
            <person name="Quatrano R.S."/>
            <person name="Mayer K.F.X."/>
            <person name="Goodstein D."/>
            <person name="Casacuberta J.M."/>
            <person name="Vandepoele K."/>
            <person name="Reski R."/>
            <person name="Cuming A.C."/>
            <person name="Tuskan G.A."/>
            <person name="Maumus F."/>
            <person name="Salse J."/>
            <person name="Schmutz J."/>
            <person name="Rensing S.A."/>
        </authorList>
    </citation>
    <scope>NUCLEOTIDE SEQUENCE [LARGE SCALE GENOMIC DNA]</scope>
    <source>
        <strain evidence="3 4">cv. Gransden 2004</strain>
    </source>
</reference>
<dbReference type="PANTHER" id="PTHR44329">
    <property type="entry name" value="SERINE/THREONINE-PROTEIN KINASE TNNI3K-RELATED"/>
    <property type="match status" value="1"/>
</dbReference>
<dbReference type="AlphaFoldDB" id="A0A2K1JMI5"/>
<dbReference type="Proteomes" id="UP000006727">
    <property type="component" value="Chromosome 13"/>
</dbReference>
<sequence>MKRLKNLKHVNEGSYGEVYKSKWLGLVCATKKMDVEFDKMFIKEVSILASLNHPNLITYYFAMKDSANGSIESFVIKGKKEYFYIGMELMQNNLSNMLEEEKESKIMNKIIRHAVVKVIDFGMSKIEIGRNPKATENNNIYGSLRYMAPEALRNKFEMMAMCHFEADVYSFAMICCKILSKEVRFYDVHGIKEILKSIEKGERPNLLSNCDELIELI</sequence>
<dbReference type="Pfam" id="PF00069">
    <property type="entry name" value="Pkinase"/>
    <property type="match status" value="1"/>
</dbReference>
<dbReference type="InterPro" id="IPR000719">
    <property type="entry name" value="Prot_kinase_dom"/>
</dbReference>